<keyword evidence="7" id="KW-1015">Disulfide bond</keyword>
<dbReference type="GO" id="GO:0005886">
    <property type="term" value="C:plasma membrane"/>
    <property type="evidence" value="ECO:0007669"/>
    <property type="project" value="UniProtKB-SubCell"/>
</dbReference>
<evidence type="ECO:0000256" key="1">
    <source>
        <dbReference type="ARBA" id="ARBA00004651"/>
    </source>
</evidence>
<evidence type="ECO:0000256" key="11">
    <source>
        <dbReference type="SAM" id="Phobius"/>
    </source>
</evidence>
<organism evidence="13 14">
    <name type="scientific">Gnathostoma spinigerum</name>
    <dbReference type="NCBI Taxonomy" id="75299"/>
    <lineage>
        <taxon>Eukaryota</taxon>
        <taxon>Metazoa</taxon>
        <taxon>Ecdysozoa</taxon>
        <taxon>Nematoda</taxon>
        <taxon>Chromadorea</taxon>
        <taxon>Rhabditida</taxon>
        <taxon>Spirurina</taxon>
        <taxon>Gnathostomatomorpha</taxon>
        <taxon>Gnathostomatoidea</taxon>
        <taxon>Gnathostomatidae</taxon>
        <taxon>Gnathostoma</taxon>
    </lineage>
</organism>
<keyword evidence="3 11" id="KW-0812">Transmembrane</keyword>
<feature type="transmembrane region" description="Helical" evidence="11">
    <location>
        <begin position="139"/>
        <end position="159"/>
    </location>
</feature>
<accession>A0ABD6ECA4</accession>
<name>A0ABD6ECA4_9BILA</name>
<feature type="transmembrane region" description="Helical" evidence="11">
    <location>
        <begin position="23"/>
        <end position="46"/>
    </location>
</feature>
<evidence type="ECO:0000256" key="4">
    <source>
        <dbReference type="ARBA" id="ARBA00022989"/>
    </source>
</evidence>
<reference evidence="13 14" key="1">
    <citation type="submission" date="2024-08" db="EMBL/GenBank/DDBJ databases">
        <title>Gnathostoma spinigerum genome.</title>
        <authorList>
            <person name="Gonzalez-Bertolin B."/>
            <person name="Monzon S."/>
            <person name="Zaballos A."/>
            <person name="Jimenez P."/>
            <person name="Dekumyoy P."/>
            <person name="Varona S."/>
            <person name="Cuesta I."/>
            <person name="Sumanam S."/>
            <person name="Adisakwattana P."/>
            <person name="Gasser R.B."/>
            <person name="Hernandez-Gonzalez A."/>
            <person name="Young N.D."/>
            <person name="Perteguer M.J."/>
        </authorList>
    </citation>
    <scope>NUCLEOTIDE SEQUENCE [LARGE SCALE GENOMIC DNA]</scope>
    <source>
        <strain evidence="13">AL3</strain>
        <tissue evidence="13">Liver</tissue>
    </source>
</reference>
<evidence type="ECO:0000256" key="8">
    <source>
        <dbReference type="ARBA" id="ARBA00023170"/>
    </source>
</evidence>
<dbReference type="AlphaFoldDB" id="A0ABD6ECA4"/>
<dbReference type="Pfam" id="PF00001">
    <property type="entry name" value="7tm_1"/>
    <property type="match status" value="1"/>
</dbReference>
<dbReference type="PRINTS" id="PR00237">
    <property type="entry name" value="GPCRRHODOPSN"/>
</dbReference>
<keyword evidence="14" id="KW-1185">Reference proteome</keyword>
<evidence type="ECO:0000313" key="13">
    <source>
        <dbReference type="EMBL" id="MFH4977669.1"/>
    </source>
</evidence>
<keyword evidence="5" id="KW-0297">G-protein coupled receptor</keyword>
<comment type="caution">
    <text evidence="13">The sequence shown here is derived from an EMBL/GenBank/DDBJ whole genome shotgun (WGS) entry which is preliminary data.</text>
</comment>
<dbReference type="InterPro" id="IPR017452">
    <property type="entry name" value="GPCR_Rhodpsn_7TM"/>
</dbReference>
<dbReference type="SMART" id="SM01381">
    <property type="entry name" value="7TM_GPCR_Srsx"/>
    <property type="match status" value="1"/>
</dbReference>
<evidence type="ECO:0000256" key="7">
    <source>
        <dbReference type="ARBA" id="ARBA00023157"/>
    </source>
</evidence>
<dbReference type="Gene3D" id="1.20.1070.10">
    <property type="entry name" value="Rhodopsin 7-helix transmembrane proteins"/>
    <property type="match status" value="2"/>
</dbReference>
<evidence type="ECO:0000256" key="9">
    <source>
        <dbReference type="ARBA" id="ARBA00023224"/>
    </source>
</evidence>
<comment type="subcellular location">
    <subcellularLocation>
        <location evidence="1">Cell membrane</location>
        <topology evidence="1">Multi-pass membrane protein</topology>
    </subcellularLocation>
</comment>
<keyword evidence="6 11" id="KW-0472">Membrane</keyword>
<dbReference type="GO" id="GO:0004930">
    <property type="term" value="F:G protein-coupled receptor activity"/>
    <property type="evidence" value="ECO:0007669"/>
    <property type="project" value="UniProtKB-KW"/>
</dbReference>
<sequence>MEEPTNFSVTFIELEDSKLVLRWYFLLLIIAPVVCILGNGMVVAAVCLTRSLQTSTNYLLVSLAVADVIVGSTLMPFSIYLSINCLHWHLPEFLCHLYSVIDVAASTSSIIHLLLISIDRLVAATRPAEYKTPKHRNRVYSSIALAWTFSIGLSLPLGVGFNERARQVLAEEHICGIYNPVYMLSSSIFAFFLPCFIMIGTYSYIFYVLRRRLRAVQLQELVGGKLFGFGADVGNITTSAMETVIGVEQKNRTMITWEAPLLKRIKETAAEHENSLDESEREQIMNILEAVNESQLSESSYGNSNPEENERASNERESKKYSAKNAKRFYGPQTAPKPFAHKTIRRFSDIASSHSFKIDGVRTAVGNLNVWKQRRHSEDVSSSQAARRNRARNRSDVERRMKRLSKILFDLDITRQSSLSGITSMYSFARRESVYLARKKLAGLKDWALDFLAKLKSRQGMAIRREARATKIVAVVMAAFLVCWLPFFTMNTVKVHLLMTSYWPSDLEVWYHWFTALGYLNSSLNFFIYSAMNKKFRSSFRHIIQRISNPFRRKLVAFYRFVAADGSFCHSFQRSHRLSNSSRIPSEMREGSAQRHLRFKTPEIIVEPDSCSPKVRTSPPSHDEAATFNFSTTVVHQVVTLSKSLTSDPSIKQTPSTTDYFPHSHTDVNLPHVSVLSITRINESNLLPVVPL</sequence>
<dbReference type="PANTHER" id="PTHR24248:SF125">
    <property type="entry name" value="DOPAMINE D2-LIKE RECEPTOR"/>
    <property type="match status" value="1"/>
</dbReference>
<evidence type="ECO:0000256" key="3">
    <source>
        <dbReference type="ARBA" id="ARBA00022692"/>
    </source>
</evidence>
<keyword evidence="2" id="KW-1003">Cell membrane</keyword>
<feature type="transmembrane region" description="Helical" evidence="11">
    <location>
        <begin position="58"/>
        <end position="77"/>
    </location>
</feature>
<feature type="region of interest" description="Disordered" evidence="10">
    <location>
        <begin position="376"/>
        <end position="396"/>
    </location>
</feature>
<keyword evidence="8" id="KW-0675">Receptor</keyword>
<evidence type="ECO:0000256" key="2">
    <source>
        <dbReference type="ARBA" id="ARBA00022475"/>
    </source>
</evidence>
<evidence type="ECO:0000313" key="14">
    <source>
        <dbReference type="Proteomes" id="UP001608902"/>
    </source>
</evidence>
<feature type="transmembrane region" description="Helical" evidence="11">
    <location>
        <begin position="97"/>
        <end position="118"/>
    </location>
</feature>
<keyword evidence="4 11" id="KW-1133">Transmembrane helix</keyword>
<feature type="domain" description="G-protein coupled receptors family 1 profile" evidence="12">
    <location>
        <begin position="38"/>
        <end position="529"/>
    </location>
</feature>
<dbReference type="EMBL" id="JBGFUD010002499">
    <property type="protein sequence ID" value="MFH4977669.1"/>
    <property type="molecule type" value="Genomic_DNA"/>
</dbReference>
<dbReference type="Proteomes" id="UP001608902">
    <property type="component" value="Unassembled WGS sequence"/>
</dbReference>
<feature type="compositionally biased region" description="Basic and acidic residues" evidence="10">
    <location>
        <begin position="308"/>
        <end position="320"/>
    </location>
</feature>
<gene>
    <name evidence="13" type="ORF">AB6A40_004378</name>
</gene>
<dbReference type="PROSITE" id="PS50262">
    <property type="entry name" value="G_PROTEIN_RECEP_F1_2"/>
    <property type="match status" value="1"/>
</dbReference>
<feature type="transmembrane region" description="Helical" evidence="11">
    <location>
        <begin position="188"/>
        <end position="209"/>
    </location>
</feature>
<evidence type="ECO:0000259" key="12">
    <source>
        <dbReference type="PROSITE" id="PS50262"/>
    </source>
</evidence>
<evidence type="ECO:0000256" key="10">
    <source>
        <dbReference type="SAM" id="MobiDB-lite"/>
    </source>
</evidence>
<keyword evidence="9" id="KW-0807">Transducer</keyword>
<feature type="transmembrane region" description="Helical" evidence="11">
    <location>
        <begin position="472"/>
        <end position="490"/>
    </location>
</feature>
<feature type="region of interest" description="Disordered" evidence="10">
    <location>
        <begin position="294"/>
        <end position="335"/>
    </location>
</feature>
<dbReference type="SUPFAM" id="SSF81321">
    <property type="entry name" value="Family A G protein-coupled receptor-like"/>
    <property type="match status" value="1"/>
</dbReference>
<evidence type="ECO:0000256" key="6">
    <source>
        <dbReference type="ARBA" id="ARBA00023136"/>
    </source>
</evidence>
<evidence type="ECO:0000256" key="5">
    <source>
        <dbReference type="ARBA" id="ARBA00023040"/>
    </source>
</evidence>
<dbReference type="InterPro" id="IPR000276">
    <property type="entry name" value="GPCR_Rhodpsn"/>
</dbReference>
<dbReference type="PANTHER" id="PTHR24248">
    <property type="entry name" value="ADRENERGIC RECEPTOR-RELATED G-PROTEIN COUPLED RECEPTOR"/>
    <property type="match status" value="1"/>
</dbReference>
<feature type="transmembrane region" description="Helical" evidence="11">
    <location>
        <begin position="510"/>
        <end position="532"/>
    </location>
</feature>
<proteinExistence type="predicted"/>
<protein>
    <recommendedName>
        <fullName evidence="12">G-protein coupled receptors family 1 profile domain-containing protein</fullName>
    </recommendedName>
</protein>